<evidence type="ECO:0000256" key="2">
    <source>
        <dbReference type="ARBA" id="ARBA00022598"/>
    </source>
</evidence>
<dbReference type="SUPFAM" id="SSF56801">
    <property type="entry name" value="Acetyl-CoA synthetase-like"/>
    <property type="match status" value="1"/>
</dbReference>
<dbReference type="PANTHER" id="PTHR43201:SF5">
    <property type="entry name" value="MEDIUM-CHAIN ACYL-COA LIGASE ACSF2, MITOCHONDRIAL"/>
    <property type="match status" value="1"/>
</dbReference>
<evidence type="ECO:0000256" key="1">
    <source>
        <dbReference type="ARBA" id="ARBA00006432"/>
    </source>
</evidence>
<sequence>MMDKGTRVVREVLRRRVDEDPDRRFVKCGSEEWITFGQMAERVERFAAGLAALGVEKGDRIGVISDTRDEVFTTILACAQAGAINLALNTYLKGDFLKYQLVDSGASVLVVDRAGWNAVRAFVQETAIKHVVLLDGVVEEVKGLSVLEFDEVMAIGIRVPEPDLNPQDLLGLLYTSGTTGDPKGCMLSHGYYTNVPTSYLAGDRVRPGDRVFTAFPFFHTAGQVIIFMSGLCGPAELVYEPRFSASTYMKRAREEEATVLWGVGAMALAVLAQPKSGDDALGAFRLAQFQPLAASRQVEFQERFNVPVITEGYGQTECVPITAGKLSDERHRSSIGRPADHLEVRLVDENDEPVLVGAVGEIVVRPRGPEVMFQGYWGKPEATLASRGNLWHHTGDFATQDEDGFVYFVDRKTDALRRRGENISSAAVENVIVAHPAIAAVAVVGVPAELTEDEVKAVIVVREGYELAPKELFEHCRESLPYFAMPRYIEFVDELPTNALGKIMKHLLRNGGVTSETIDFEALGLRIERHERR</sequence>
<dbReference type="PANTHER" id="PTHR43201">
    <property type="entry name" value="ACYL-COA SYNTHETASE"/>
    <property type="match status" value="1"/>
</dbReference>
<evidence type="ECO:0000259" key="3">
    <source>
        <dbReference type="Pfam" id="PF00501"/>
    </source>
</evidence>
<dbReference type="InterPro" id="IPR020845">
    <property type="entry name" value="AMP-binding_CS"/>
</dbReference>
<dbReference type="Gene3D" id="3.40.50.12780">
    <property type="entry name" value="N-terminal domain of ligase-like"/>
    <property type="match status" value="1"/>
</dbReference>
<keyword evidence="6" id="KW-1185">Reference proteome</keyword>
<accession>A0ABZ1YTJ1</accession>
<gene>
    <name evidence="5" type="ORF">OG563_47540</name>
</gene>
<evidence type="ECO:0000313" key="6">
    <source>
        <dbReference type="Proteomes" id="UP001432062"/>
    </source>
</evidence>
<organism evidence="5 6">
    <name type="scientific">Nocardia vinacea</name>
    <dbReference type="NCBI Taxonomy" id="96468"/>
    <lineage>
        <taxon>Bacteria</taxon>
        <taxon>Bacillati</taxon>
        <taxon>Actinomycetota</taxon>
        <taxon>Actinomycetes</taxon>
        <taxon>Mycobacteriales</taxon>
        <taxon>Nocardiaceae</taxon>
        <taxon>Nocardia</taxon>
    </lineage>
</organism>
<dbReference type="InterPro" id="IPR042099">
    <property type="entry name" value="ANL_N_sf"/>
</dbReference>
<dbReference type="Pfam" id="PF13193">
    <property type="entry name" value="AMP-binding_C"/>
    <property type="match status" value="1"/>
</dbReference>
<evidence type="ECO:0000313" key="5">
    <source>
        <dbReference type="EMBL" id="WUV46605.1"/>
    </source>
</evidence>
<proteinExistence type="inferred from homology"/>
<evidence type="ECO:0000259" key="4">
    <source>
        <dbReference type="Pfam" id="PF13193"/>
    </source>
</evidence>
<dbReference type="InterPro" id="IPR000873">
    <property type="entry name" value="AMP-dep_synth/lig_dom"/>
</dbReference>
<dbReference type="InterPro" id="IPR025110">
    <property type="entry name" value="AMP-bd_C"/>
</dbReference>
<feature type="domain" description="AMP-dependent synthetase/ligase" evidence="3">
    <location>
        <begin position="14"/>
        <end position="377"/>
    </location>
</feature>
<dbReference type="Pfam" id="PF00501">
    <property type="entry name" value="AMP-binding"/>
    <property type="match status" value="1"/>
</dbReference>
<dbReference type="Gene3D" id="3.30.300.30">
    <property type="match status" value="1"/>
</dbReference>
<keyword evidence="2" id="KW-0436">Ligase</keyword>
<protein>
    <submittedName>
        <fullName evidence="5">AMP-binding protein</fullName>
    </submittedName>
</protein>
<dbReference type="RefSeq" id="WP_329410473.1">
    <property type="nucleotide sequence ID" value="NZ_CP109441.1"/>
</dbReference>
<dbReference type="PROSITE" id="PS00455">
    <property type="entry name" value="AMP_BINDING"/>
    <property type="match status" value="1"/>
</dbReference>
<name>A0ABZ1YTJ1_9NOCA</name>
<reference evidence="5" key="1">
    <citation type="submission" date="2022-10" db="EMBL/GenBank/DDBJ databases">
        <title>The complete genomes of actinobacterial strains from the NBC collection.</title>
        <authorList>
            <person name="Joergensen T.S."/>
            <person name="Alvarez Arevalo M."/>
            <person name="Sterndorff E.B."/>
            <person name="Faurdal D."/>
            <person name="Vuksanovic O."/>
            <person name="Mourched A.-S."/>
            <person name="Charusanti P."/>
            <person name="Shaw S."/>
            <person name="Blin K."/>
            <person name="Weber T."/>
        </authorList>
    </citation>
    <scope>NUCLEOTIDE SEQUENCE</scope>
    <source>
        <strain evidence="5">NBC_01482</strain>
    </source>
</reference>
<dbReference type="Proteomes" id="UP001432062">
    <property type="component" value="Chromosome"/>
</dbReference>
<dbReference type="EMBL" id="CP109441">
    <property type="protein sequence ID" value="WUV46605.1"/>
    <property type="molecule type" value="Genomic_DNA"/>
</dbReference>
<comment type="similarity">
    <text evidence="1">Belongs to the ATP-dependent AMP-binding enzyme family.</text>
</comment>
<feature type="domain" description="AMP-binding enzyme C-terminal" evidence="4">
    <location>
        <begin position="428"/>
        <end position="502"/>
    </location>
</feature>
<dbReference type="InterPro" id="IPR045851">
    <property type="entry name" value="AMP-bd_C_sf"/>
</dbReference>